<keyword evidence="1" id="KW-0808">Transferase</keyword>
<keyword evidence="6" id="KW-0695">RNA-directed DNA polymerase</keyword>
<keyword evidence="5" id="KW-0378">Hydrolase</keyword>
<dbReference type="Pfam" id="PF17917">
    <property type="entry name" value="RT_RNaseH"/>
    <property type="match status" value="1"/>
</dbReference>
<dbReference type="GO" id="GO:0003964">
    <property type="term" value="F:RNA-directed DNA polymerase activity"/>
    <property type="evidence" value="ECO:0007669"/>
    <property type="project" value="UniProtKB-KW"/>
</dbReference>
<evidence type="ECO:0000259" key="8">
    <source>
        <dbReference type="PROSITE" id="PS50879"/>
    </source>
</evidence>
<evidence type="ECO:0000313" key="9">
    <source>
        <dbReference type="EMBL" id="RDX93693.1"/>
    </source>
</evidence>
<keyword evidence="10" id="KW-1185">Reference proteome</keyword>
<evidence type="ECO:0000256" key="2">
    <source>
        <dbReference type="ARBA" id="ARBA00022695"/>
    </source>
</evidence>
<dbReference type="SUPFAM" id="SSF56672">
    <property type="entry name" value="DNA/RNA polymerases"/>
    <property type="match status" value="1"/>
</dbReference>
<keyword evidence="2" id="KW-0548">Nucleotidyltransferase</keyword>
<dbReference type="PANTHER" id="PTHR48475">
    <property type="entry name" value="RIBONUCLEASE H"/>
    <property type="match status" value="1"/>
</dbReference>
<protein>
    <submittedName>
        <fullName evidence="9">Retrovirus-related Pol polyprotein from transposon 17.6</fullName>
    </submittedName>
</protein>
<gene>
    <name evidence="9" type="primary">pol</name>
    <name evidence="9" type="ORF">CR513_24002</name>
</gene>
<dbReference type="Gene3D" id="3.30.420.10">
    <property type="entry name" value="Ribonuclease H-like superfamily/Ribonuclease H"/>
    <property type="match status" value="1"/>
</dbReference>
<dbReference type="InterPro" id="IPR043128">
    <property type="entry name" value="Rev_trsase/Diguanyl_cyclase"/>
</dbReference>
<dbReference type="CDD" id="cd09279">
    <property type="entry name" value="RNase_HI_like"/>
    <property type="match status" value="1"/>
</dbReference>
<name>A0A371GTC2_MUCPR</name>
<dbReference type="Pfam" id="PF13456">
    <property type="entry name" value="RVT_3"/>
    <property type="match status" value="1"/>
</dbReference>
<dbReference type="InterPro" id="IPR043502">
    <property type="entry name" value="DNA/RNA_pol_sf"/>
</dbReference>
<dbReference type="InterPro" id="IPR002156">
    <property type="entry name" value="RNaseH_domain"/>
</dbReference>
<organism evidence="9 10">
    <name type="scientific">Mucuna pruriens</name>
    <name type="common">Velvet bean</name>
    <name type="synonym">Dolichos pruriens</name>
    <dbReference type="NCBI Taxonomy" id="157652"/>
    <lineage>
        <taxon>Eukaryota</taxon>
        <taxon>Viridiplantae</taxon>
        <taxon>Streptophyta</taxon>
        <taxon>Embryophyta</taxon>
        <taxon>Tracheophyta</taxon>
        <taxon>Spermatophyta</taxon>
        <taxon>Magnoliopsida</taxon>
        <taxon>eudicotyledons</taxon>
        <taxon>Gunneridae</taxon>
        <taxon>Pentapetalae</taxon>
        <taxon>rosids</taxon>
        <taxon>fabids</taxon>
        <taxon>Fabales</taxon>
        <taxon>Fabaceae</taxon>
        <taxon>Papilionoideae</taxon>
        <taxon>50 kb inversion clade</taxon>
        <taxon>NPAAA clade</taxon>
        <taxon>indigoferoid/millettioid clade</taxon>
        <taxon>Phaseoleae</taxon>
        <taxon>Mucuna</taxon>
    </lineage>
</organism>
<comment type="caution">
    <text evidence="9">The sequence shown here is derived from an EMBL/GenBank/DDBJ whole genome shotgun (WGS) entry which is preliminary data.</text>
</comment>
<evidence type="ECO:0000256" key="3">
    <source>
        <dbReference type="ARBA" id="ARBA00022722"/>
    </source>
</evidence>
<accession>A0A371GTC2</accession>
<reference evidence="9" key="1">
    <citation type="submission" date="2018-05" db="EMBL/GenBank/DDBJ databases">
        <title>Draft genome of Mucuna pruriens seed.</title>
        <authorList>
            <person name="Nnadi N.E."/>
            <person name="Vos R."/>
            <person name="Hasami M.H."/>
            <person name="Devisetty U.K."/>
            <person name="Aguiy J.C."/>
        </authorList>
    </citation>
    <scope>NUCLEOTIDE SEQUENCE [LARGE SCALE GENOMIC DNA]</scope>
    <source>
        <strain evidence="9">JCA_2017</strain>
    </source>
</reference>
<dbReference type="PROSITE" id="PS50879">
    <property type="entry name" value="RNASE_H_1"/>
    <property type="match status" value="1"/>
</dbReference>
<sequence length="667" mass="75690">MGKPWKTSFQALEIVGTTSVEEEKGTSKPSKAAIMAAKILINNGFELDKGLGKKLDGIAKLVKIQENLGRAGLSYNETTKKGKPRSKVPGKRQIQPNLYQYFNNGGIMIPEQVATVENQSVEPAEWVHPMAPDIETSFQIDNATFTSNDVGKSNRQEEEEDIEEETLRELERLLEQEGSKLQSGAEELEVINLNEGEGVKEIRVGKLILPDVKQGLIELLREYADIFMWSYQDMPGLDTIIFEHRLPLNLDAIPVRDLNRASPKDNFPLPHIDLFVDNTSQHSCYSFMDGFFGYNQIQMTPENKEKTTFITTWGTFYYKVMPFGLKNAGATYQRAMVTLFHDMIHKEVEQHINDLRKLFERLRKYQLRLNSAKCIFGVRTGKLLGFIINERGIELDSDKVKAIRNMPAPKSEKEVRGLLGRYLESPPVLVPAVPGRPLILYLNVLKESMEGILGQLSDFGKEQAIYYLSKKFTEFEQRANLLCFGLGRKKILVIHAGSYYMAYCQNRPLKYIFKKPTLIGRIARWQMALLEYDIVYTSQKGVKGSALAEQLAHHPLDEYHPVSHEFPDEHILMAEENKYEAEVEGWKLWFDGASNLLGNGIGAVLASPLGQYFPFSTRLGFECTNNMAEYEACAMGITLAIEHQVGKLKLFSDSALVIYQLRGEWET</sequence>
<dbReference type="AlphaFoldDB" id="A0A371GTC2"/>
<dbReference type="InterPro" id="IPR012337">
    <property type="entry name" value="RNaseH-like_sf"/>
</dbReference>
<feature type="coiled-coil region" evidence="7">
    <location>
        <begin position="153"/>
        <end position="187"/>
    </location>
</feature>
<dbReference type="GO" id="GO:0004523">
    <property type="term" value="F:RNA-DNA hybrid ribonuclease activity"/>
    <property type="evidence" value="ECO:0007669"/>
    <property type="project" value="InterPro"/>
</dbReference>
<dbReference type="Gene3D" id="3.30.70.270">
    <property type="match status" value="1"/>
</dbReference>
<dbReference type="InterPro" id="IPR036397">
    <property type="entry name" value="RNaseH_sf"/>
</dbReference>
<evidence type="ECO:0000313" key="10">
    <source>
        <dbReference type="Proteomes" id="UP000257109"/>
    </source>
</evidence>
<keyword evidence="4" id="KW-0255">Endonuclease</keyword>
<evidence type="ECO:0000256" key="6">
    <source>
        <dbReference type="ARBA" id="ARBA00022918"/>
    </source>
</evidence>
<dbReference type="SUPFAM" id="SSF53098">
    <property type="entry name" value="Ribonuclease H-like"/>
    <property type="match status" value="1"/>
</dbReference>
<keyword evidence="3" id="KW-0540">Nuclease</keyword>
<dbReference type="InterPro" id="IPR000477">
    <property type="entry name" value="RT_dom"/>
</dbReference>
<feature type="non-terminal residue" evidence="9">
    <location>
        <position position="1"/>
    </location>
</feature>
<dbReference type="Pfam" id="PF00078">
    <property type="entry name" value="RVT_1"/>
    <property type="match status" value="1"/>
</dbReference>
<dbReference type="EMBL" id="QJKJ01004549">
    <property type="protein sequence ID" value="RDX93693.1"/>
    <property type="molecule type" value="Genomic_DNA"/>
</dbReference>
<proteinExistence type="predicted"/>
<dbReference type="CDD" id="cd01647">
    <property type="entry name" value="RT_LTR"/>
    <property type="match status" value="1"/>
</dbReference>
<dbReference type="OrthoDB" id="101614at2759"/>
<evidence type="ECO:0000256" key="7">
    <source>
        <dbReference type="SAM" id="Coils"/>
    </source>
</evidence>
<dbReference type="InterPro" id="IPR041373">
    <property type="entry name" value="RT_RNaseH"/>
</dbReference>
<evidence type="ECO:0000256" key="4">
    <source>
        <dbReference type="ARBA" id="ARBA00022759"/>
    </source>
</evidence>
<dbReference type="Proteomes" id="UP000257109">
    <property type="component" value="Unassembled WGS sequence"/>
</dbReference>
<evidence type="ECO:0000256" key="5">
    <source>
        <dbReference type="ARBA" id="ARBA00022801"/>
    </source>
</evidence>
<feature type="domain" description="RNase H type-1" evidence="8">
    <location>
        <begin position="582"/>
        <end position="667"/>
    </location>
</feature>
<dbReference type="GO" id="GO:0003676">
    <property type="term" value="F:nucleic acid binding"/>
    <property type="evidence" value="ECO:0007669"/>
    <property type="project" value="InterPro"/>
</dbReference>
<evidence type="ECO:0000256" key="1">
    <source>
        <dbReference type="ARBA" id="ARBA00022679"/>
    </source>
</evidence>
<dbReference type="Gene3D" id="3.10.10.10">
    <property type="entry name" value="HIV Type 1 Reverse Transcriptase, subunit A, domain 1"/>
    <property type="match status" value="1"/>
</dbReference>
<keyword evidence="7" id="KW-0175">Coiled coil</keyword>
<dbReference type="PANTHER" id="PTHR48475:SF1">
    <property type="entry name" value="RNASE H TYPE-1 DOMAIN-CONTAINING PROTEIN"/>
    <property type="match status" value="1"/>
</dbReference>